<dbReference type="AlphaFoldDB" id="A0AAU9P085"/>
<sequence length="93" mass="10855">MKLLSIVKCKLILEKPPTKYEMFKMMRSDLIMICNFLLNLKLSKLEAERFEAIRYCSRLSEAVVLGLQKSSQSLCYRALHEAALHINRNNNHI</sequence>
<protein>
    <submittedName>
        <fullName evidence="1">Uncharacterized protein</fullName>
    </submittedName>
</protein>
<keyword evidence="2" id="KW-1185">Reference proteome</keyword>
<evidence type="ECO:0000313" key="1">
    <source>
        <dbReference type="EMBL" id="CAH1443376.1"/>
    </source>
</evidence>
<accession>A0AAU9P085</accession>
<evidence type="ECO:0000313" key="2">
    <source>
        <dbReference type="Proteomes" id="UP001157418"/>
    </source>
</evidence>
<gene>
    <name evidence="1" type="ORF">LVIROSA_LOCUS29296</name>
</gene>
<reference evidence="1 2" key="1">
    <citation type="submission" date="2022-01" db="EMBL/GenBank/DDBJ databases">
        <authorList>
            <person name="Xiong W."/>
            <person name="Schranz E."/>
        </authorList>
    </citation>
    <scope>NUCLEOTIDE SEQUENCE [LARGE SCALE GENOMIC DNA]</scope>
</reference>
<dbReference type="Proteomes" id="UP001157418">
    <property type="component" value="Unassembled WGS sequence"/>
</dbReference>
<comment type="caution">
    <text evidence="1">The sequence shown here is derived from an EMBL/GenBank/DDBJ whole genome shotgun (WGS) entry which is preliminary data.</text>
</comment>
<organism evidence="1 2">
    <name type="scientific">Lactuca virosa</name>
    <dbReference type="NCBI Taxonomy" id="75947"/>
    <lineage>
        <taxon>Eukaryota</taxon>
        <taxon>Viridiplantae</taxon>
        <taxon>Streptophyta</taxon>
        <taxon>Embryophyta</taxon>
        <taxon>Tracheophyta</taxon>
        <taxon>Spermatophyta</taxon>
        <taxon>Magnoliopsida</taxon>
        <taxon>eudicotyledons</taxon>
        <taxon>Gunneridae</taxon>
        <taxon>Pentapetalae</taxon>
        <taxon>asterids</taxon>
        <taxon>campanulids</taxon>
        <taxon>Asterales</taxon>
        <taxon>Asteraceae</taxon>
        <taxon>Cichorioideae</taxon>
        <taxon>Cichorieae</taxon>
        <taxon>Lactucinae</taxon>
        <taxon>Lactuca</taxon>
    </lineage>
</organism>
<proteinExistence type="predicted"/>
<dbReference type="EMBL" id="CAKMRJ010005412">
    <property type="protein sequence ID" value="CAH1443376.1"/>
    <property type="molecule type" value="Genomic_DNA"/>
</dbReference>
<name>A0AAU9P085_9ASTR</name>